<feature type="chain" id="PRO_5044853053" evidence="1">
    <location>
        <begin position="26"/>
        <end position="49"/>
    </location>
</feature>
<keyword evidence="1" id="KW-0732">Signal</keyword>
<dbReference type="Proteomes" id="UP000196218">
    <property type="component" value="Unassembled WGS sequence"/>
</dbReference>
<comment type="caution">
    <text evidence="2">The sequence shown here is derived from an EMBL/GenBank/DDBJ whole genome shotgun (WGS) entry which is preliminary data.</text>
</comment>
<reference evidence="2 3" key="1">
    <citation type="submission" date="2016-04" db="EMBL/GenBank/DDBJ databases">
        <authorList>
            <person name="Peeters C."/>
        </authorList>
    </citation>
    <scope>NUCLEOTIDE SEQUENCE [LARGE SCALE GENOMIC DNA]</scope>
    <source>
        <strain evidence="2">LMG 29311</strain>
    </source>
</reference>
<dbReference type="EMBL" id="FKJW01000005">
    <property type="protein sequence ID" value="SAJ99807.1"/>
    <property type="molecule type" value="Genomic_DNA"/>
</dbReference>
<protein>
    <submittedName>
        <fullName evidence="2">Extracellular solute-binding protein</fullName>
    </submittedName>
</protein>
<name>A0ABD7L9A2_9BURK</name>
<sequence>MKHLLSRLFVSAALVALVPALPADAATPPGIFVVATQLGEFTTLDPSQI</sequence>
<dbReference type="AlphaFoldDB" id="A0ABD7L9A2"/>
<organism evidence="2 3">
    <name type="scientific">Burkholderia multivorans</name>
    <dbReference type="NCBI Taxonomy" id="87883"/>
    <lineage>
        <taxon>Bacteria</taxon>
        <taxon>Pseudomonadati</taxon>
        <taxon>Pseudomonadota</taxon>
        <taxon>Betaproteobacteria</taxon>
        <taxon>Burkholderiales</taxon>
        <taxon>Burkholderiaceae</taxon>
        <taxon>Burkholderia</taxon>
        <taxon>Burkholderia cepacia complex</taxon>
    </lineage>
</organism>
<evidence type="ECO:0000313" key="3">
    <source>
        <dbReference type="Proteomes" id="UP000196218"/>
    </source>
</evidence>
<evidence type="ECO:0000256" key="1">
    <source>
        <dbReference type="SAM" id="SignalP"/>
    </source>
</evidence>
<evidence type="ECO:0000313" key="2">
    <source>
        <dbReference type="EMBL" id="SAJ99807.1"/>
    </source>
</evidence>
<gene>
    <name evidence="2" type="ORF">UA18_04379</name>
</gene>
<accession>A0ABD7L9A2</accession>
<proteinExistence type="predicted"/>
<feature type="signal peptide" evidence="1">
    <location>
        <begin position="1"/>
        <end position="25"/>
    </location>
</feature>